<comment type="subunit">
    <text evidence="11">Forms a 1:1 stoichiometric complex with (pro)colipase/CLPS.</text>
</comment>
<feature type="disulfide bond" evidence="18">
    <location>
        <begin position="254"/>
        <end position="278"/>
    </location>
</feature>
<dbReference type="FunFam" id="3.40.50.1820:FF:000033">
    <property type="entry name" value="Pancreatic triacylglycerol lipase"/>
    <property type="match status" value="1"/>
</dbReference>
<name>A0A8C3YP87_9CETA</name>
<feature type="chain" id="PRO_5034987753" description="Triacylglycerol lipase" evidence="21">
    <location>
        <begin position="17"/>
        <end position="465"/>
    </location>
</feature>
<proteinExistence type="inferred from homology"/>
<evidence type="ECO:0000256" key="3">
    <source>
        <dbReference type="ARBA" id="ARBA00022525"/>
    </source>
</evidence>
<dbReference type="InterPro" id="IPR001024">
    <property type="entry name" value="PLAT/LH2_dom"/>
</dbReference>
<keyword evidence="9 18" id="KW-1015">Disulfide bond</keyword>
<reference evidence="23" key="2">
    <citation type="submission" date="2025-09" db="UniProtKB">
        <authorList>
            <consortium name="Ensembl"/>
        </authorList>
    </citation>
    <scope>IDENTIFICATION</scope>
</reference>
<dbReference type="CDD" id="cd00707">
    <property type="entry name" value="Pancreat_lipase_like"/>
    <property type="match status" value="1"/>
</dbReference>
<evidence type="ECO:0000256" key="19">
    <source>
        <dbReference type="PROSITE-ProRule" id="PRU00152"/>
    </source>
</evidence>
<keyword evidence="21" id="KW-0732">Signal</keyword>
<feature type="binding site" evidence="17">
    <location>
        <position position="207"/>
    </location>
    <ligand>
        <name>Ca(2+)</name>
        <dbReference type="ChEBI" id="CHEBI:29108"/>
    </ligand>
</feature>
<comment type="catalytic activity">
    <reaction evidence="15">
        <text>all-trans-retinyl hexadecanoate + H2O = all-trans-retinol + hexadecanoate + H(+)</text>
        <dbReference type="Rhea" id="RHEA:13933"/>
        <dbReference type="ChEBI" id="CHEBI:7896"/>
        <dbReference type="ChEBI" id="CHEBI:15377"/>
        <dbReference type="ChEBI" id="CHEBI:15378"/>
        <dbReference type="ChEBI" id="CHEBI:17336"/>
        <dbReference type="ChEBI" id="CHEBI:17616"/>
    </reaction>
    <physiologicalReaction direction="left-to-right" evidence="15">
        <dbReference type="Rhea" id="RHEA:13934"/>
    </physiologicalReaction>
</comment>
<feature type="active site" description="Nucleophile" evidence="16">
    <location>
        <position position="169"/>
    </location>
</feature>
<dbReference type="PRINTS" id="PR00821">
    <property type="entry name" value="TAGLIPASE"/>
</dbReference>
<dbReference type="PRINTS" id="PR00823">
    <property type="entry name" value="PANCLIPASE"/>
</dbReference>
<evidence type="ECO:0000256" key="8">
    <source>
        <dbReference type="ARBA" id="ARBA00023098"/>
    </source>
</evidence>
<feature type="disulfide bond" evidence="18 19">
    <location>
        <begin position="449"/>
        <end position="465"/>
    </location>
</feature>
<gene>
    <name evidence="23" type="primary">PNLIP</name>
</gene>
<comment type="catalytic activity">
    <reaction evidence="12">
        <text>1,2,3-tributanoylglycerol + H2O = dibutanoylglycerol + butanoate + H(+)</text>
        <dbReference type="Rhea" id="RHEA:40475"/>
        <dbReference type="ChEBI" id="CHEBI:15377"/>
        <dbReference type="ChEBI" id="CHEBI:15378"/>
        <dbReference type="ChEBI" id="CHEBI:17968"/>
        <dbReference type="ChEBI" id="CHEBI:35020"/>
        <dbReference type="ChEBI" id="CHEBI:76478"/>
    </reaction>
    <physiologicalReaction direction="left-to-right" evidence="12">
        <dbReference type="Rhea" id="RHEA:40476"/>
    </physiologicalReaction>
</comment>
<evidence type="ECO:0000256" key="7">
    <source>
        <dbReference type="ARBA" id="ARBA00022963"/>
    </source>
</evidence>
<dbReference type="Gene3D" id="2.60.60.20">
    <property type="entry name" value="PLAT/LH2 domain"/>
    <property type="match status" value="1"/>
</dbReference>
<dbReference type="GO" id="GO:0016042">
    <property type="term" value="P:lipid catabolic process"/>
    <property type="evidence" value="ECO:0007669"/>
    <property type="project" value="UniProtKB-KW"/>
</dbReference>
<comment type="catalytic activity">
    <reaction evidence="14">
        <text>1,2-di-(9Z-octadecenoyl)-glycerol + H2O = (9Z-octadecenoyl)-glycerol + (9Z)-octadecenoate + H(+)</text>
        <dbReference type="Rhea" id="RHEA:38455"/>
        <dbReference type="ChEBI" id="CHEBI:15377"/>
        <dbReference type="ChEBI" id="CHEBI:15378"/>
        <dbReference type="ChEBI" id="CHEBI:30823"/>
        <dbReference type="ChEBI" id="CHEBI:52323"/>
        <dbReference type="ChEBI" id="CHEBI:75937"/>
    </reaction>
    <physiologicalReaction direction="left-to-right" evidence="14">
        <dbReference type="Rhea" id="RHEA:38456"/>
    </physiologicalReaction>
</comment>
<evidence type="ECO:0000256" key="12">
    <source>
        <dbReference type="ARBA" id="ARBA00048377"/>
    </source>
</evidence>
<feature type="domain" description="PLAT" evidence="22">
    <location>
        <begin position="355"/>
        <end position="465"/>
    </location>
</feature>
<comment type="similarity">
    <text evidence="2 20">Belongs to the AB hydrolase superfamily. Lipase family.</text>
</comment>
<dbReference type="PROSITE" id="PS50095">
    <property type="entry name" value="PLAT"/>
    <property type="match status" value="1"/>
</dbReference>
<feature type="active site" description="Charge relay system" evidence="16">
    <location>
        <position position="193"/>
    </location>
</feature>
<evidence type="ECO:0000259" key="22">
    <source>
        <dbReference type="PROSITE" id="PS50095"/>
    </source>
</evidence>
<feature type="disulfide bond" evidence="18">
    <location>
        <begin position="107"/>
        <end position="118"/>
    </location>
</feature>
<keyword evidence="3 21" id="KW-0964">Secreted</keyword>
<comment type="catalytic activity">
    <reaction evidence="13">
        <text>1,2,3-tri-(9Z-octadecenoyl)-glycerol + H2O = di-(9Z)-octadecenoylglycerol + (9Z)-octadecenoate + H(+)</text>
        <dbReference type="Rhea" id="RHEA:38575"/>
        <dbReference type="ChEBI" id="CHEBI:15377"/>
        <dbReference type="ChEBI" id="CHEBI:15378"/>
        <dbReference type="ChEBI" id="CHEBI:30823"/>
        <dbReference type="ChEBI" id="CHEBI:53753"/>
        <dbReference type="ChEBI" id="CHEBI:75945"/>
    </reaction>
    <physiologicalReaction direction="left-to-right" evidence="13">
        <dbReference type="Rhea" id="RHEA:38576"/>
    </physiologicalReaction>
</comment>
<feature type="signal peptide" evidence="21">
    <location>
        <begin position="1"/>
        <end position="16"/>
    </location>
</feature>
<evidence type="ECO:0000256" key="9">
    <source>
        <dbReference type="ARBA" id="ARBA00023157"/>
    </source>
</evidence>
<evidence type="ECO:0000313" key="23">
    <source>
        <dbReference type="Ensembl" id="ENSCWAP00000026368.1"/>
    </source>
</evidence>
<evidence type="ECO:0000256" key="15">
    <source>
        <dbReference type="ARBA" id="ARBA00049053"/>
    </source>
</evidence>
<evidence type="ECO:0000256" key="17">
    <source>
        <dbReference type="PIRSR" id="PIRSR000865-2"/>
    </source>
</evidence>
<feature type="disulfide bond" evidence="18">
    <location>
        <begin position="302"/>
        <end position="313"/>
    </location>
</feature>
<dbReference type="InterPro" id="IPR000734">
    <property type="entry name" value="TAG_lipase"/>
</dbReference>
<evidence type="ECO:0000313" key="24">
    <source>
        <dbReference type="Proteomes" id="UP000694540"/>
    </source>
</evidence>
<evidence type="ECO:0000256" key="18">
    <source>
        <dbReference type="PIRSR" id="PIRSR000865-3"/>
    </source>
</evidence>
<dbReference type="SMART" id="SM00308">
    <property type="entry name" value="LH2"/>
    <property type="match status" value="1"/>
</dbReference>
<dbReference type="Ensembl" id="ENSCWAT00000028578.1">
    <property type="protein sequence ID" value="ENSCWAP00000026368.1"/>
    <property type="gene ID" value="ENSCWAG00000019928.1"/>
</dbReference>
<keyword evidence="6 17" id="KW-0106">Calcium</keyword>
<organism evidence="23 24">
    <name type="scientific">Catagonus wagneri</name>
    <name type="common">Chacoan peccary</name>
    <dbReference type="NCBI Taxonomy" id="51154"/>
    <lineage>
        <taxon>Eukaryota</taxon>
        <taxon>Metazoa</taxon>
        <taxon>Chordata</taxon>
        <taxon>Craniata</taxon>
        <taxon>Vertebrata</taxon>
        <taxon>Euteleostomi</taxon>
        <taxon>Mammalia</taxon>
        <taxon>Eutheria</taxon>
        <taxon>Laurasiatheria</taxon>
        <taxon>Artiodactyla</taxon>
        <taxon>Suina</taxon>
        <taxon>Tayassuidae</taxon>
        <taxon>Catagonus</taxon>
    </lineage>
</organism>
<dbReference type="GO" id="GO:0004465">
    <property type="term" value="F:lipoprotein lipase activity"/>
    <property type="evidence" value="ECO:0007669"/>
    <property type="project" value="TreeGrafter"/>
</dbReference>
<feature type="binding site" evidence="17">
    <location>
        <position position="212"/>
    </location>
    <ligand>
        <name>Ca(2+)</name>
        <dbReference type="ChEBI" id="CHEBI:29108"/>
    </ligand>
</feature>
<dbReference type="InterPro" id="IPR016272">
    <property type="entry name" value="Lipase_LIPH"/>
</dbReference>
<dbReference type="Proteomes" id="UP000694540">
    <property type="component" value="Unplaced"/>
</dbReference>
<dbReference type="GO" id="GO:0005615">
    <property type="term" value="C:extracellular space"/>
    <property type="evidence" value="ECO:0007669"/>
    <property type="project" value="Ensembl"/>
</dbReference>
<dbReference type="GO" id="GO:0046872">
    <property type="term" value="F:metal ion binding"/>
    <property type="evidence" value="ECO:0007669"/>
    <property type="project" value="UniProtKB-KW"/>
</dbReference>
<dbReference type="SUPFAM" id="SSF53474">
    <property type="entry name" value="alpha/beta-Hydrolases"/>
    <property type="match status" value="1"/>
</dbReference>
<dbReference type="InterPro" id="IPR029058">
    <property type="entry name" value="AB_hydrolase_fold"/>
</dbReference>
<keyword evidence="7 21" id="KW-0442">Lipid degradation</keyword>
<evidence type="ECO:0000256" key="16">
    <source>
        <dbReference type="PIRSR" id="PIRSR000865-1"/>
    </source>
</evidence>
<dbReference type="CDD" id="cd01759">
    <property type="entry name" value="PLAT_PL"/>
    <property type="match status" value="1"/>
</dbReference>
<dbReference type="InterPro" id="IPR036392">
    <property type="entry name" value="PLAT/LH2_dom_sf"/>
</dbReference>
<dbReference type="GO" id="GO:0030299">
    <property type="term" value="P:intestinal cholesterol absorption"/>
    <property type="evidence" value="ECO:0007669"/>
    <property type="project" value="Ensembl"/>
</dbReference>
<feature type="disulfide bond" evidence="18">
    <location>
        <begin position="316"/>
        <end position="321"/>
    </location>
</feature>
<evidence type="ECO:0000256" key="10">
    <source>
        <dbReference type="ARBA" id="ARBA00023369"/>
    </source>
</evidence>
<dbReference type="GeneTree" id="ENSGT00940000160632"/>
<evidence type="ECO:0000256" key="2">
    <source>
        <dbReference type="ARBA" id="ARBA00010701"/>
    </source>
</evidence>
<dbReference type="FunFam" id="2.60.60.20:FF:000003">
    <property type="entry name" value="Triacylglycerol lipase"/>
    <property type="match status" value="1"/>
</dbReference>
<feature type="binding site" evidence="17">
    <location>
        <position position="209"/>
    </location>
    <ligand>
        <name>Ca(2+)</name>
        <dbReference type="ChEBI" id="CHEBI:29108"/>
    </ligand>
</feature>
<dbReference type="InterPro" id="IPR013818">
    <property type="entry name" value="Lipase"/>
</dbReference>
<evidence type="ECO:0000256" key="11">
    <source>
        <dbReference type="ARBA" id="ARBA00038559"/>
    </source>
</evidence>
<evidence type="ECO:0000256" key="14">
    <source>
        <dbReference type="ARBA" id="ARBA00048674"/>
    </source>
</evidence>
<comment type="catalytic activity">
    <reaction evidence="10">
        <text>a triacylglycerol + H2O = a diacylglycerol + a fatty acid + H(+)</text>
        <dbReference type="Rhea" id="RHEA:12044"/>
        <dbReference type="ChEBI" id="CHEBI:15377"/>
        <dbReference type="ChEBI" id="CHEBI:15378"/>
        <dbReference type="ChEBI" id="CHEBI:17855"/>
        <dbReference type="ChEBI" id="CHEBI:18035"/>
        <dbReference type="ChEBI" id="CHEBI:28868"/>
        <dbReference type="EC" id="3.1.1.3"/>
    </reaction>
    <physiologicalReaction direction="left-to-right" evidence="10">
        <dbReference type="Rhea" id="RHEA:12045"/>
    </physiologicalReaction>
</comment>
<dbReference type="Pfam" id="PF01477">
    <property type="entry name" value="PLAT"/>
    <property type="match status" value="1"/>
</dbReference>
<dbReference type="Pfam" id="PF00151">
    <property type="entry name" value="Lipase"/>
    <property type="match status" value="1"/>
</dbReference>
<evidence type="ECO:0000256" key="4">
    <source>
        <dbReference type="ARBA" id="ARBA00022723"/>
    </source>
</evidence>
<keyword evidence="4 17" id="KW-0479">Metal-binding</keyword>
<keyword evidence="24" id="KW-1185">Reference proteome</keyword>
<feature type="active site" description="Charge relay system" evidence="16">
    <location>
        <position position="280"/>
    </location>
</feature>
<evidence type="ECO:0000256" key="5">
    <source>
        <dbReference type="ARBA" id="ARBA00022801"/>
    </source>
</evidence>
<protein>
    <recommendedName>
        <fullName evidence="21">Triacylglycerol lipase</fullName>
        <ecNumber evidence="21">3.1.1.3</ecNumber>
    </recommendedName>
    <alternativeName>
        <fullName evidence="21">Pancreatic lipase</fullName>
    </alternativeName>
</protein>
<evidence type="ECO:0000256" key="6">
    <source>
        <dbReference type="ARBA" id="ARBA00022837"/>
    </source>
</evidence>
<dbReference type="Gene3D" id="3.40.50.1820">
    <property type="entry name" value="alpha/beta hydrolase"/>
    <property type="match status" value="1"/>
</dbReference>
<dbReference type="SUPFAM" id="SSF49723">
    <property type="entry name" value="Lipase/lipooxygenase domain (PLAT/LH2 domain)"/>
    <property type="match status" value="1"/>
</dbReference>
<dbReference type="PANTHER" id="PTHR11610">
    <property type="entry name" value="LIPASE"/>
    <property type="match status" value="1"/>
</dbReference>
<dbReference type="EC" id="3.1.1.3" evidence="21"/>
<sequence length="465" mass="51453">MLLIWTLSLLLGAVVGNEVCFPRLGCFSDDSPWAGTVQRPFKVLPWAPEDVKTRFLLYTNENQDNYQELVADPATITGSNFRVDRKTRFIIHGFIDKGEENWLSNICKKLFMVESVNCICVDWKGGSRTGYTQASQNIRIVGAEVAYFVEVLKSSLGYSPSNVHIIGHSLGSHAAGEAGKRTNGAVARITGLDPAEPYFQDTPEIVRLDPSDAQFVDVIHTDAAPIIPNLGFGMSQTVGHLDFFPNGGKEMPGCQKNILSQIVDVDGIWEGTRDFVACNHLRSYKYYADSILNPDGFAGFPCASYSVFAANKCFPCPSEGCPQMGHYADRFPGKTNGVSQTFYLNTGDASNFARWRYKVSVTLSGKRVTGHIMVSLFGNNGNSKQYEIFSGTLEPDSTYSNEFDSDVEVGDLQKVKFLWYNYVINPTLPRVGASKITVERNDGKVFNFCSQETVREEVLLTLSPC</sequence>
<evidence type="ECO:0000256" key="1">
    <source>
        <dbReference type="ARBA" id="ARBA00004613"/>
    </source>
</evidence>
<reference evidence="23" key="1">
    <citation type="submission" date="2025-08" db="UniProtKB">
        <authorList>
            <consortium name="Ensembl"/>
        </authorList>
    </citation>
    <scope>IDENTIFICATION</scope>
</reference>
<comment type="subcellular location">
    <subcellularLocation>
        <location evidence="1 21">Secreted</location>
    </subcellularLocation>
</comment>
<dbReference type="AlphaFoldDB" id="A0A8C3YP87"/>
<dbReference type="PIRSF" id="PIRSF000865">
    <property type="entry name" value="Lipoprotein_lipase_LIPH"/>
    <property type="match status" value="1"/>
</dbReference>
<dbReference type="PANTHER" id="PTHR11610:SF147">
    <property type="entry name" value="PANCREATIC TRIACYLGLYCEROL LIPASE"/>
    <property type="match status" value="1"/>
</dbReference>
<dbReference type="InterPro" id="IPR033906">
    <property type="entry name" value="Lipase_N"/>
</dbReference>
<keyword evidence="5" id="KW-0378">Hydrolase</keyword>
<evidence type="ECO:0000256" key="21">
    <source>
        <dbReference type="RuleBase" id="RU362046"/>
    </source>
</evidence>
<dbReference type="InterPro" id="IPR002331">
    <property type="entry name" value="Lipase_panc"/>
</dbReference>
<feature type="binding site" evidence="17">
    <location>
        <position position="204"/>
    </location>
    <ligand>
        <name>Ca(2+)</name>
        <dbReference type="ChEBI" id="CHEBI:29108"/>
    </ligand>
</feature>
<evidence type="ECO:0000256" key="13">
    <source>
        <dbReference type="ARBA" id="ARBA00048386"/>
    </source>
</evidence>
<evidence type="ECO:0000256" key="20">
    <source>
        <dbReference type="RuleBase" id="RU004262"/>
    </source>
</evidence>
<dbReference type="GO" id="GO:0050253">
    <property type="term" value="F:retinyl-palmitate esterase activity"/>
    <property type="evidence" value="ECO:0007669"/>
    <property type="project" value="Ensembl"/>
</dbReference>
<accession>A0A8C3YP87</accession>
<keyword evidence="8 21" id="KW-0443">Lipid metabolism</keyword>
<feature type="disulfide bond" evidence="18">
    <location>
        <begin position="20"/>
        <end position="26"/>
    </location>
</feature>